<dbReference type="Proteomes" id="UP000295157">
    <property type="component" value="Unassembled WGS sequence"/>
</dbReference>
<feature type="domain" description="Metallo-beta-lactamase" evidence="4">
    <location>
        <begin position="79"/>
        <end position="281"/>
    </location>
</feature>
<reference evidence="5 6" key="1">
    <citation type="submission" date="2019-02" db="EMBL/GenBank/DDBJ databases">
        <title>Draft genome sequences of novel Actinobacteria.</title>
        <authorList>
            <person name="Sahin N."/>
            <person name="Ay H."/>
            <person name="Saygin H."/>
        </authorList>
    </citation>
    <scope>NUCLEOTIDE SEQUENCE [LARGE SCALE GENOMIC DNA]</scope>
    <source>
        <strain evidence="5 6">KC201</strain>
    </source>
</reference>
<evidence type="ECO:0000313" key="5">
    <source>
        <dbReference type="EMBL" id="TDC03189.1"/>
    </source>
</evidence>
<dbReference type="AlphaFoldDB" id="A0A4R4N393"/>
<dbReference type="CDD" id="cd07719">
    <property type="entry name" value="arylsulfatase_AtsA-like_MBL-fold"/>
    <property type="match status" value="1"/>
</dbReference>
<keyword evidence="3" id="KW-0732">Signal</keyword>
<accession>A0A4R4N393</accession>
<evidence type="ECO:0000256" key="3">
    <source>
        <dbReference type="SAM" id="SignalP"/>
    </source>
</evidence>
<feature type="chain" id="PRO_5020538466" evidence="3">
    <location>
        <begin position="35"/>
        <end position="376"/>
    </location>
</feature>
<name>A0A4R4N393_9ACTN</name>
<dbReference type="PANTHER" id="PTHR46018:SF2">
    <property type="entry name" value="ZINC PHOSPHODIESTERASE ELAC PROTEIN 1"/>
    <property type="match status" value="1"/>
</dbReference>
<keyword evidence="1" id="KW-0255">Endonuclease</keyword>
<evidence type="ECO:0000256" key="1">
    <source>
        <dbReference type="ARBA" id="ARBA00022759"/>
    </source>
</evidence>
<gene>
    <name evidence="5" type="ORF">E1267_27145</name>
</gene>
<dbReference type="InterPro" id="IPR044094">
    <property type="entry name" value="AtsA-like_MBL-fold"/>
</dbReference>
<dbReference type="PANTHER" id="PTHR46018">
    <property type="entry name" value="ZINC PHOSPHODIESTERASE ELAC PROTEIN 1"/>
    <property type="match status" value="1"/>
</dbReference>
<dbReference type="GO" id="GO:0042781">
    <property type="term" value="F:3'-tRNA processing endoribonuclease activity"/>
    <property type="evidence" value="ECO:0007669"/>
    <property type="project" value="TreeGrafter"/>
</dbReference>
<dbReference type="Gene3D" id="3.60.15.10">
    <property type="entry name" value="Ribonuclease Z/Hydroxyacylglutathione hydrolase-like"/>
    <property type="match status" value="1"/>
</dbReference>
<comment type="caution">
    <text evidence="5">The sequence shown here is derived from an EMBL/GenBank/DDBJ whole genome shotgun (WGS) entry which is preliminary data.</text>
</comment>
<evidence type="ECO:0000256" key="2">
    <source>
        <dbReference type="ARBA" id="ARBA00022801"/>
    </source>
</evidence>
<keyword evidence="2 5" id="KW-0378">Hydrolase</keyword>
<sequence>MSIDQPSRRSLIRNTATAGLAGAAAALAVPPAVAATDPRRGPAVTLSGDVTGYNTRVLLLGTSGGPVQVPGRTMISSAVAVGDRFYLVDAGSGAVRQAALAGIGLPKLGAVFITHGHSDHLADLFNLVWLAQGPPTPPLPIYGPGPAGHLPAPSGNAPVPVLNPGHPTPGLRDVFTGWLAAATYDINIRNNENGPPGQDFTRKFAVHEIMPPPAAGASPEHTAPDMPPFTVFEDDRVRVSAILVPHGRVFPSYAYRFHTDDGSVTFSGDTARSDNVARLAAGTDILVHEAVDIDYYRDQGLPDGALEHMRLAHTSPEDVGRVAAEASVRRVLLNHLTPGDPAAVPDAEWERRVRATYGGSVCAGHDLTAFGVGRKG</sequence>
<evidence type="ECO:0000313" key="6">
    <source>
        <dbReference type="Proteomes" id="UP000295157"/>
    </source>
</evidence>
<dbReference type="EMBL" id="SMJZ01000118">
    <property type="protein sequence ID" value="TDC03189.1"/>
    <property type="molecule type" value="Genomic_DNA"/>
</dbReference>
<dbReference type="Pfam" id="PF00753">
    <property type="entry name" value="Lactamase_B"/>
    <property type="match status" value="1"/>
</dbReference>
<dbReference type="InterPro" id="IPR006311">
    <property type="entry name" value="TAT_signal"/>
</dbReference>
<proteinExistence type="predicted"/>
<keyword evidence="6" id="KW-1185">Reference proteome</keyword>
<organism evidence="5 6">
    <name type="scientific">Nonomuraea longispora</name>
    <dbReference type="NCBI Taxonomy" id="1848320"/>
    <lineage>
        <taxon>Bacteria</taxon>
        <taxon>Bacillati</taxon>
        <taxon>Actinomycetota</taxon>
        <taxon>Actinomycetes</taxon>
        <taxon>Streptosporangiales</taxon>
        <taxon>Streptosporangiaceae</taxon>
        <taxon>Nonomuraea</taxon>
    </lineage>
</organism>
<dbReference type="SUPFAM" id="SSF56281">
    <property type="entry name" value="Metallo-hydrolase/oxidoreductase"/>
    <property type="match status" value="1"/>
</dbReference>
<dbReference type="PROSITE" id="PS51318">
    <property type="entry name" value="TAT"/>
    <property type="match status" value="1"/>
</dbReference>
<feature type="signal peptide" evidence="3">
    <location>
        <begin position="1"/>
        <end position="34"/>
    </location>
</feature>
<evidence type="ECO:0000259" key="4">
    <source>
        <dbReference type="Pfam" id="PF00753"/>
    </source>
</evidence>
<dbReference type="OrthoDB" id="4137979at2"/>
<keyword evidence="1" id="KW-0540">Nuclease</keyword>
<dbReference type="RefSeq" id="WP_132336295.1">
    <property type="nucleotide sequence ID" value="NZ_SMJZ01000118.1"/>
</dbReference>
<dbReference type="InterPro" id="IPR001279">
    <property type="entry name" value="Metallo-B-lactamas"/>
</dbReference>
<protein>
    <submittedName>
        <fullName evidence="5">MBL fold metallo-hydrolase</fullName>
    </submittedName>
</protein>
<dbReference type="InterPro" id="IPR036866">
    <property type="entry name" value="RibonucZ/Hydroxyglut_hydro"/>
</dbReference>